<dbReference type="Proteomes" id="UP000232323">
    <property type="component" value="Unassembled WGS sequence"/>
</dbReference>
<dbReference type="InterPro" id="IPR011989">
    <property type="entry name" value="ARM-like"/>
</dbReference>
<feature type="compositionally biased region" description="Polar residues" evidence="1">
    <location>
        <begin position="607"/>
        <end position="617"/>
    </location>
</feature>
<feature type="compositionally biased region" description="Basic and acidic residues" evidence="1">
    <location>
        <begin position="596"/>
        <end position="605"/>
    </location>
</feature>
<gene>
    <name evidence="2" type="ORF">CEUSTIGMA_g1562.t1</name>
</gene>
<proteinExistence type="predicted"/>
<evidence type="ECO:0000313" key="3">
    <source>
        <dbReference type="Proteomes" id="UP000232323"/>
    </source>
</evidence>
<feature type="region of interest" description="Disordered" evidence="1">
    <location>
        <begin position="596"/>
        <end position="637"/>
    </location>
</feature>
<sequence length="637" mass="67872">MPPKKAKGGKKKKNSGKPEWMSEELYQLTQNLPKLQEFWCGEVKETKGKGKDGQPLPDPPNITKEQAGRYMLALLFPNNKVAKERRQDCIKLQVIETSIKILVSGKPEEVQHAMGIIASIVETIDQARQIMLDNKPAPLSHILKAFHHESASLKASVCNLFRVLCLKDDSRPRIWKAMKEFDWSLLFSCLQLQDRSQLGGRNAALDATTALAALCSAPEPAIAQGACNAVIAGNGLRPMVQLLSDRVSHPMTRAAVLSVLNAVMRRNPSALSEEVVLGMGALKPLIYMFDHAIIPLINKSYAAACLLRFIMPDSLWKDSSALSPPASKAKGAKAAAAVAAAAAGVLSAAVGSDPAMALPSIADPTSVEATPATAGMASTTAAATAGSPGGPNAKAEELKALVIQGLETDGAAAAAAEAPAAIPDALLLDEETKAEIMRRARIIAEMGAIRPLVLLCNGPDGPLPDLEAKVTAPVAPDAGEKKKKPKKKKGKGKLEPGMAEAQVFASAVLRLISLDDAWRVPLVQAGVVRYMVPLLDVKLSPARWNARQLLVNLSMTPQLMSTLQLYKVPNYVHGANVPGSHFERPYSLSGDDLERVPDHLSEPRKNLMSSRLSTTSKPPALRGYGASAKPTPVQVSG</sequence>
<keyword evidence="3" id="KW-1185">Reference proteome</keyword>
<name>A0A250WTH0_9CHLO</name>
<feature type="region of interest" description="Disordered" evidence="1">
    <location>
        <begin position="471"/>
        <end position="494"/>
    </location>
</feature>
<feature type="compositionally biased region" description="Basic residues" evidence="1">
    <location>
        <begin position="1"/>
        <end position="15"/>
    </location>
</feature>
<feature type="compositionally biased region" description="Low complexity" evidence="1">
    <location>
        <begin position="372"/>
        <end position="386"/>
    </location>
</feature>
<dbReference type="EMBL" id="BEGY01000006">
    <property type="protein sequence ID" value="GAX74113.1"/>
    <property type="molecule type" value="Genomic_DNA"/>
</dbReference>
<dbReference type="InterPro" id="IPR016024">
    <property type="entry name" value="ARM-type_fold"/>
</dbReference>
<evidence type="ECO:0000313" key="2">
    <source>
        <dbReference type="EMBL" id="GAX74113.1"/>
    </source>
</evidence>
<feature type="region of interest" description="Disordered" evidence="1">
    <location>
        <begin position="372"/>
        <end position="392"/>
    </location>
</feature>
<evidence type="ECO:0008006" key="4">
    <source>
        <dbReference type="Google" id="ProtNLM"/>
    </source>
</evidence>
<protein>
    <recommendedName>
        <fullName evidence="4">Armadillo repeat-containing domain-containing protein</fullName>
    </recommendedName>
</protein>
<dbReference type="OrthoDB" id="530864at2759"/>
<dbReference type="Gene3D" id="1.25.10.10">
    <property type="entry name" value="Leucine-rich Repeat Variant"/>
    <property type="match status" value="2"/>
</dbReference>
<evidence type="ECO:0000256" key="1">
    <source>
        <dbReference type="SAM" id="MobiDB-lite"/>
    </source>
</evidence>
<dbReference type="AlphaFoldDB" id="A0A250WTH0"/>
<dbReference type="SUPFAM" id="SSF48371">
    <property type="entry name" value="ARM repeat"/>
    <property type="match status" value="1"/>
</dbReference>
<reference evidence="2 3" key="1">
    <citation type="submission" date="2017-08" db="EMBL/GenBank/DDBJ databases">
        <title>Acidophilic green algal genome provides insights into adaptation to an acidic environment.</title>
        <authorList>
            <person name="Hirooka S."/>
            <person name="Hirose Y."/>
            <person name="Kanesaki Y."/>
            <person name="Higuchi S."/>
            <person name="Fujiwara T."/>
            <person name="Onuma R."/>
            <person name="Era A."/>
            <person name="Ohbayashi R."/>
            <person name="Uzuka A."/>
            <person name="Nozaki H."/>
            <person name="Yoshikawa H."/>
            <person name="Miyagishima S.Y."/>
        </authorList>
    </citation>
    <scope>NUCLEOTIDE SEQUENCE [LARGE SCALE GENOMIC DNA]</scope>
    <source>
        <strain evidence="2 3">NIES-2499</strain>
    </source>
</reference>
<accession>A0A250WTH0</accession>
<feature type="region of interest" description="Disordered" evidence="1">
    <location>
        <begin position="1"/>
        <end position="22"/>
    </location>
</feature>
<comment type="caution">
    <text evidence="2">The sequence shown here is derived from an EMBL/GenBank/DDBJ whole genome shotgun (WGS) entry which is preliminary data.</text>
</comment>
<feature type="compositionally biased region" description="Basic residues" evidence="1">
    <location>
        <begin position="481"/>
        <end position="491"/>
    </location>
</feature>
<organism evidence="2 3">
    <name type="scientific">Chlamydomonas eustigma</name>
    <dbReference type="NCBI Taxonomy" id="1157962"/>
    <lineage>
        <taxon>Eukaryota</taxon>
        <taxon>Viridiplantae</taxon>
        <taxon>Chlorophyta</taxon>
        <taxon>core chlorophytes</taxon>
        <taxon>Chlorophyceae</taxon>
        <taxon>CS clade</taxon>
        <taxon>Chlamydomonadales</taxon>
        <taxon>Chlamydomonadaceae</taxon>
        <taxon>Chlamydomonas</taxon>
    </lineage>
</organism>
<dbReference type="STRING" id="1157962.A0A250WTH0"/>